<accession>A0ACB8DSS9</accession>
<gene>
    <name evidence="1" type="ORF">HPB49_001156</name>
</gene>
<comment type="caution">
    <text evidence="1">The sequence shown here is derived from an EMBL/GenBank/DDBJ whole genome shotgun (WGS) entry which is preliminary data.</text>
</comment>
<evidence type="ECO:0000313" key="2">
    <source>
        <dbReference type="Proteomes" id="UP000821865"/>
    </source>
</evidence>
<proteinExistence type="predicted"/>
<organism evidence="1 2">
    <name type="scientific">Dermacentor silvarum</name>
    <name type="common">Tick</name>
    <dbReference type="NCBI Taxonomy" id="543639"/>
    <lineage>
        <taxon>Eukaryota</taxon>
        <taxon>Metazoa</taxon>
        <taxon>Ecdysozoa</taxon>
        <taxon>Arthropoda</taxon>
        <taxon>Chelicerata</taxon>
        <taxon>Arachnida</taxon>
        <taxon>Acari</taxon>
        <taxon>Parasitiformes</taxon>
        <taxon>Ixodida</taxon>
        <taxon>Ixodoidea</taxon>
        <taxon>Ixodidae</taxon>
        <taxon>Rhipicephalinae</taxon>
        <taxon>Dermacentor</taxon>
    </lineage>
</organism>
<sequence length="414" mass="46401">MAGTDIRRDRKTPKLPPVKGVDPAKSPRLSMVVMQPRYFYCVLYPWSRVINPVYCMRQYKRYEEYVRLRSSSTAAPDQLGLYRERHGKGELSAAPLLGRCQATTTTGRAPMLPRQARPRATGVCSGKEHHKDQASLSAIDESCTTWLDGNTKPFDPPESENFQAGSLAAANGKAAVKPVAVKGVHPVAKPAAARPTVVVVKRQPGAYVQPQYDYWRPWYTYDTPNHHHGRKDSYRPVPHKQPQPHKHTEWGRGDDKAKGGYVKEAKPIAYDTIIHEEKKVKIDLVSCIISMNAETRRGVLLERRIVRKGGALPWLLEGNHRGQTLKVVERRWGVAQGGRKRFVPPGRLPPRQQQEYEQDGSKGRGKREGVLHGEEGERPESVQMQLVPRVHFIGSGSGGDTPRFSAVPGSLRRN</sequence>
<reference evidence="1" key="1">
    <citation type="submission" date="2020-05" db="EMBL/GenBank/DDBJ databases">
        <title>Large-scale comparative analyses of tick genomes elucidate their genetic diversity and vector capacities.</title>
        <authorList>
            <person name="Jia N."/>
            <person name="Wang J."/>
            <person name="Shi W."/>
            <person name="Du L."/>
            <person name="Sun Y."/>
            <person name="Zhan W."/>
            <person name="Jiang J."/>
            <person name="Wang Q."/>
            <person name="Zhang B."/>
            <person name="Ji P."/>
            <person name="Sakyi L.B."/>
            <person name="Cui X."/>
            <person name="Yuan T."/>
            <person name="Jiang B."/>
            <person name="Yang W."/>
            <person name="Lam T.T.-Y."/>
            <person name="Chang Q."/>
            <person name="Ding S."/>
            <person name="Wang X."/>
            <person name="Zhu J."/>
            <person name="Ruan X."/>
            <person name="Zhao L."/>
            <person name="Wei J."/>
            <person name="Que T."/>
            <person name="Du C."/>
            <person name="Cheng J."/>
            <person name="Dai P."/>
            <person name="Han X."/>
            <person name="Huang E."/>
            <person name="Gao Y."/>
            <person name="Liu J."/>
            <person name="Shao H."/>
            <person name="Ye R."/>
            <person name="Li L."/>
            <person name="Wei W."/>
            <person name="Wang X."/>
            <person name="Wang C."/>
            <person name="Yang T."/>
            <person name="Huo Q."/>
            <person name="Li W."/>
            <person name="Guo W."/>
            <person name="Chen H."/>
            <person name="Zhou L."/>
            <person name="Ni X."/>
            <person name="Tian J."/>
            <person name="Zhou Y."/>
            <person name="Sheng Y."/>
            <person name="Liu T."/>
            <person name="Pan Y."/>
            <person name="Xia L."/>
            <person name="Li J."/>
            <person name="Zhao F."/>
            <person name="Cao W."/>
        </authorList>
    </citation>
    <scope>NUCLEOTIDE SEQUENCE</scope>
    <source>
        <strain evidence="1">Dsil-2018</strain>
    </source>
</reference>
<protein>
    <submittedName>
        <fullName evidence="1">Uncharacterized protein</fullName>
    </submittedName>
</protein>
<keyword evidence="2" id="KW-1185">Reference proteome</keyword>
<name>A0ACB8DSS9_DERSI</name>
<dbReference type="Proteomes" id="UP000821865">
    <property type="component" value="Chromosome 1"/>
</dbReference>
<evidence type="ECO:0000313" key="1">
    <source>
        <dbReference type="EMBL" id="KAH7977388.1"/>
    </source>
</evidence>
<dbReference type="EMBL" id="CM023470">
    <property type="protein sequence ID" value="KAH7977388.1"/>
    <property type="molecule type" value="Genomic_DNA"/>
</dbReference>